<sequence length="257" mass="29326">MVMNGVKRVCIFVDGENLRHNIVDLFPPPVFYQSSYLPKTDWAKFFDWITSEVAGKQAERVRAYWYVVQSIDYAPANLNAVCHDKEILIRLIKKSPDFSEKFNAMVDHAEHETILHEFADFLYENRRSMQGRFDGWTSVQNGIAQNCASVEFRRAGFIRYDLLRRNLGFEKAVDVKLATDLIKLKDIYDVAIIVSGDQDYVPAVDTIKDYGKHVVNVAFLTSENNLLPGGARRLNQATDSSFLISHTDLAVHLGFNV</sequence>
<proteinExistence type="predicted"/>
<evidence type="ECO:0000313" key="3">
    <source>
        <dbReference type="Proteomes" id="UP000178532"/>
    </source>
</evidence>
<gene>
    <name evidence="2" type="ORF">A3C19_03655</name>
</gene>
<dbReference type="GO" id="GO:0004540">
    <property type="term" value="F:RNA nuclease activity"/>
    <property type="evidence" value="ECO:0007669"/>
    <property type="project" value="InterPro"/>
</dbReference>
<reference evidence="2 3" key="1">
    <citation type="journal article" date="2016" name="Nat. Commun.">
        <title>Thousands of microbial genomes shed light on interconnected biogeochemical processes in an aquifer system.</title>
        <authorList>
            <person name="Anantharaman K."/>
            <person name="Brown C.T."/>
            <person name="Hug L.A."/>
            <person name="Sharon I."/>
            <person name="Castelle C.J."/>
            <person name="Probst A.J."/>
            <person name="Thomas B.C."/>
            <person name="Singh A."/>
            <person name="Wilkins M.J."/>
            <person name="Karaoz U."/>
            <person name="Brodie E.L."/>
            <person name="Williams K.H."/>
            <person name="Hubbard S.S."/>
            <person name="Banfield J.F."/>
        </authorList>
    </citation>
    <scope>NUCLEOTIDE SEQUENCE [LARGE SCALE GENOMIC DNA]</scope>
</reference>
<evidence type="ECO:0000259" key="1">
    <source>
        <dbReference type="Pfam" id="PF01936"/>
    </source>
</evidence>
<dbReference type="STRING" id="1798495.A3C19_03655"/>
<dbReference type="Pfam" id="PF01936">
    <property type="entry name" value="NYN"/>
    <property type="match status" value="1"/>
</dbReference>
<comment type="caution">
    <text evidence="2">The sequence shown here is derived from an EMBL/GenBank/DDBJ whole genome shotgun (WGS) entry which is preliminary data.</text>
</comment>
<dbReference type="PANTHER" id="PTHR35458">
    <property type="entry name" value="SLR0755 PROTEIN"/>
    <property type="match status" value="1"/>
</dbReference>
<name>A0A1F6DLK2_9BACT</name>
<dbReference type="InterPro" id="IPR047140">
    <property type="entry name" value="LabA"/>
</dbReference>
<protein>
    <recommendedName>
        <fullName evidence="1">NYN domain-containing protein</fullName>
    </recommendedName>
</protein>
<dbReference type="Proteomes" id="UP000178532">
    <property type="component" value="Unassembled WGS sequence"/>
</dbReference>
<feature type="domain" description="NYN" evidence="1">
    <location>
        <begin position="153"/>
        <end position="222"/>
    </location>
</feature>
<dbReference type="PANTHER" id="PTHR35458:SF8">
    <property type="entry name" value="SLR0650 PROTEIN"/>
    <property type="match status" value="1"/>
</dbReference>
<dbReference type="Gene3D" id="3.40.50.1010">
    <property type="entry name" value="5'-nuclease"/>
    <property type="match status" value="1"/>
</dbReference>
<dbReference type="AlphaFoldDB" id="A0A1F6DLK2"/>
<evidence type="ECO:0000313" key="2">
    <source>
        <dbReference type="EMBL" id="OGG62294.1"/>
    </source>
</evidence>
<dbReference type="InterPro" id="IPR021139">
    <property type="entry name" value="NYN"/>
</dbReference>
<organism evidence="2 3">
    <name type="scientific">Candidatus Kaiserbacteria bacterium RIFCSPHIGHO2_02_FULL_54_22</name>
    <dbReference type="NCBI Taxonomy" id="1798495"/>
    <lineage>
        <taxon>Bacteria</taxon>
        <taxon>Candidatus Kaiseribacteriota</taxon>
    </lineage>
</organism>
<dbReference type="EMBL" id="MFLI01000010">
    <property type="protein sequence ID" value="OGG62294.1"/>
    <property type="molecule type" value="Genomic_DNA"/>
</dbReference>
<accession>A0A1F6DLK2</accession>